<dbReference type="PANTHER" id="PTHR43252">
    <property type="entry name" value="TRANSCRIPTIONAL REGULATOR YQJI"/>
    <property type="match status" value="1"/>
</dbReference>
<dbReference type="Proteomes" id="UP001501020">
    <property type="component" value="Unassembled WGS sequence"/>
</dbReference>
<accession>A0ABN3AFA2</accession>
<dbReference type="InterPro" id="IPR036388">
    <property type="entry name" value="WH-like_DNA-bd_sf"/>
</dbReference>
<evidence type="ECO:0000259" key="2">
    <source>
        <dbReference type="Pfam" id="PF03551"/>
    </source>
</evidence>
<comment type="caution">
    <text evidence="3">The sequence shown here is derived from an EMBL/GenBank/DDBJ whole genome shotgun (WGS) entry which is preliminary data.</text>
</comment>
<name>A0ABN3AFA2_9ACTN</name>
<feature type="region of interest" description="Disordered" evidence="1">
    <location>
        <begin position="183"/>
        <end position="206"/>
    </location>
</feature>
<dbReference type="PANTHER" id="PTHR43252:SF2">
    <property type="entry name" value="TRANSCRIPTION REGULATOR, PADR-LIKE FAMILY"/>
    <property type="match status" value="1"/>
</dbReference>
<organism evidence="3 4">
    <name type="scientific">Actinomadura napierensis</name>
    <dbReference type="NCBI Taxonomy" id="267854"/>
    <lineage>
        <taxon>Bacteria</taxon>
        <taxon>Bacillati</taxon>
        <taxon>Actinomycetota</taxon>
        <taxon>Actinomycetes</taxon>
        <taxon>Streptosporangiales</taxon>
        <taxon>Thermomonosporaceae</taxon>
        <taxon>Actinomadura</taxon>
    </lineage>
</organism>
<dbReference type="SUPFAM" id="SSF46785">
    <property type="entry name" value="Winged helix' DNA-binding domain"/>
    <property type="match status" value="1"/>
</dbReference>
<gene>
    <name evidence="3" type="ORF">GCM10009727_83700</name>
</gene>
<dbReference type="InterPro" id="IPR036390">
    <property type="entry name" value="WH_DNA-bd_sf"/>
</dbReference>
<dbReference type="InterPro" id="IPR005149">
    <property type="entry name" value="Tscrpt_reg_PadR_N"/>
</dbReference>
<reference evidence="3 4" key="1">
    <citation type="journal article" date="2019" name="Int. J. Syst. Evol. Microbiol.">
        <title>The Global Catalogue of Microorganisms (GCM) 10K type strain sequencing project: providing services to taxonomists for standard genome sequencing and annotation.</title>
        <authorList>
            <consortium name="The Broad Institute Genomics Platform"/>
            <consortium name="The Broad Institute Genome Sequencing Center for Infectious Disease"/>
            <person name="Wu L."/>
            <person name="Ma J."/>
        </authorList>
    </citation>
    <scope>NUCLEOTIDE SEQUENCE [LARGE SCALE GENOMIC DNA]</scope>
    <source>
        <strain evidence="3 4">JCM 13850</strain>
    </source>
</reference>
<feature type="region of interest" description="Disordered" evidence="1">
    <location>
        <begin position="26"/>
        <end position="47"/>
    </location>
</feature>
<feature type="domain" description="Transcription regulator PadR N-terminal" evidence="2">
    <location>
        <begin position="215"/>
        <end position="277"/>
    </location>
</feature>
<keyword evidence="4" id="KW-1185">Reference proteome</keyword>
<evidence type="ECO:0000313" key="3">
    <source>
        <dbReference type="EMBL" id="GAA2165240.1"/>
    </source>
</evidence>
<dbReference type="InterPro" id="IPR011991">
    <property type="entry name" value="ArsR-like_HTH"/>
</dbReference>
<sequence>MRLAAPIDHPATCQRCVHWAPLAQPAVPSADPDARTRPAAKALGSSPIRQERTGYVIRAGRTAITDDDVASAHGFVSLRAGKRAGLFDNPTLPKPVNNRGGAKRGNKRLYDAAQIHAHAVGEPIPDLPIVDHPDDLLDLHEAAEVWGISPVTFQYYLNKQPHLIPEPIQIGGVLHWRRDDLTDFERPGRGTGGGRAAGTTDTTERRRRGEVQLHVLEVLAEGPRNGYQIAEAIAERSGGPKPTNLHTTLTKMQQAGLLVSEKVGRSRIYQLTEAGRETPPWEVLGGEARRTRVQQMLAEAGDDLSVQDVADALEVHPDHARRILNAVRAEAAKGTAKGTRAR</sequence>
<protein>
    <recommendedName>
        <fullName evidence="2">Transcription regulator PadR N-terminal domain-containing protein</fullName>
    </recommendedName>
</protein>
<evidence type="ECO:0000256" key="1">
    <source>
        <dbReference type="SAM" id="MobiDB-lite"/>
    </source>
</evidence>
<dbReference type="Pfam" id="PF03551">
    <property type="entry name" value="PadR"/>
    <property type="match status" value="1"/>
</dbReference>
<dbReference type="CDD" id="cd00090">
    <property type="entry name" value="HTH_ARSR"/>
    <property type="match status" value="1"/>
</dbReference>
<evidence type="ECO:0000313" key="4">
    <source>
        <dbReference type="Proteomes" id="UP001501020"/>
    </source>
</evidence>
<dbReference type="EMBL" id="BAAAMR010000126">
    <property type="protein sequence ID" value="GAA2165240.1"/>
    <property type="molecule type" value="Genomic_DNA"/>
</dbReference>
<dbReference type="Gene3D" id="1.10.10.10">
    <property type="entry name" value="Winged helix-like DNA-binding domain superfamily/Winged helix DNA-binding domain"/>
    <property type="match status" value="1"/>
</dbReference>
<proteinExistence type="predicted"/>